<accession>A0A3N4L1I8</accession>
<evidence type="ECO:0000313" key="2">
    <source>
        <dbReference type="Proteomes" id="UP000277580"/>
    </source>
</evidence>
<dbReference type="Proteomes" id="UP000277580">
    <property type="component" value="Unassembled WGS sequence"/>
</dbReference>
<dbReference type="AlphaFoldDB" id="A0A3N4L1I8"/>
<proteinExistence type="predicted"/>
<gene>
    <name evidence="1" type="ORF">P167DRAFT_543965</name>
</gene>
<organism evidence="1 2">
    <name type="scientific">Morchella conica CCBAS932</name>
    <dbReference type="NCBI Taxonomy" id="1392247"/>
    <lineage>
        <taxon>Eukaryota</taxon>
        <taxon>Fungi</taxon>
        <taxon>Dikarya</taxon>
        <taxon>Ascomycota</taxon>
        <taxon>Pezizomycotina</taxon>
        <taxon>Pezizomycetes</taxon>
        <taxon>Pezizales</taxon>
        <taxon>Morchellaceae</taxon>
        <taxon>Morchella</taxon>
    </lineage>
</organism>
<dbReference type="OrthoDB" id="5366687at2759"/>
<dbReference type="InParanoid" id="A0A3N4L1I8"/>
<reference evidence="1 2" key="1">
    <citation type="journal article" date="2018" name="Nat. Ecol. Evol.">
        <title>Pezizomycetes genomes reveal the molecular basis of ectomycorrhizal truffle lifestyle.</title>
        <authorList>
            <person name="Murat C."/>
            <person name="Payen T."/>
            <person name="Noel B."/>
            <person name="Kuo A."/>
            <person name="Morin E."/>
            <person name="Chen J."/>
            <person name="Kohler A."/>
            <person name="Krizsan K."/>
            <person name="Balestrini R."/>
            <person name="Da Silva C."/>
            <person name="Montanini B."/>
            <person name="Hainaut M."/>
            <person name="Levati E."/>
            <person name="Barry K.W."/>
            <person name="Belfiori B."/>
            <person name="Cichocki N."/>
            <person name="Clum A."/>
            <person name="Dockter R.B."/>
            <person name="Fauchery L."/>
            <person name="Guy J."/>
            <person name="Iotti M."/>
            <person name="Le Tacon F."/>
            <person name="Lindquist E.A."/>
            <person name="Lipzen A."/>
            <person name="Malagnac F."/>
            <person name="Mello A."/>
            <person name="Molinier V."/>
            <person name="Miyauchi S."/>
            <person name="Poulain J."/>
            <person name="Riccioni C."/>
            <person name="Rubini A."/>
            <person name="Sitrit Y."/>
            <person name="Splivallo R."/>
            <person name="Traeger S."/>
            <person name="Wang M."/>
            <person name="Zifcakova L."/>
            <person name="Wipf D."/>
            <person name="Zambonelli A."/>
            <person name="Paolocci F."/>
            <person name="Nowrousian M."/>
            <person name="Ottonello S."/>
            <person name="Baldrian P."/>
            <person name="Spatafora J.W."/>
            <person name="Henrissat B."/>
            <person name="Nagy L.G."/>
            <person name="Aury J.M."/>
            <person name="Wincker P."/>
            <person name="Grigoriev I.V."/>
            <person name="Bonfante P."/>
            <person name="Martin F.M."/>
        </authorList>
    </citation>
    <scope>NUCLEOTIDE SEQUENCE [LARGE SCALE GENOMIC DNA]</scope>
    <source>
        <strain evidence="1 2">CCBAS932</strain>
    </source>
</reference>
<protein>
    <submittedName>
        <fullName evidence="1">Uncharacterized protein</fullName>
    </submittedName>
</protein>
<name>A0A3N4L1I8_9PEZI</name>
<evidence type="ECO:0000313" key="1">
    <source>
        <dbReference type="EMBL" id="RPB14441.1"/>
    </source>
</evidence>
<keyword evidence="2" id="KW-1185">Reference proteome</keyword>
<sequence>MEKHEQLITSAKAGLTTIRNTLSHSPSQWKKHTDTVRTCVNNIETSNIMLGSNRLEERLWLITEIQGFAYFDADSGSIADLAAWCEREWNRVLSTDGTNIDALRGLGQAWLSKAQYWLAKIHQEEGSASGTEEDDRAEEKRRHTANYVEARAVLIPAVEFFGRAVQNAHIRQCLTGELLALRAEACMSLGNVSTLRNAQQQFKDAVTALKSAEIIPGYTLPSHLSQYLRENEYILRIKN</sequence>
<dbReference type="EMBL" id="ML119118">
    <property type="protein sequence ID" value="RPB14441.1"/>
    <property type="molecule type" value="Genomic_DNA"/>
</dbReference>
<dbReference type="STRING" id="1392247.A0A3N4L1I8"/>